<gene>
    <name evidence="2" type="ORF">NLJ89_g4697</name>
</gene>
<evidence type="ECO:0008006" key="4">
    <source>
        <dbReference type="Google" id="ProtNLM"/>
    </source>
</evidence>
<reference evidence="2" key="1">
    <citation type="submission" date="2022-07" db="EMBL/GenBank/DDBJ databases">
        <title>Genome Sequence of Agrocybe chaxingu.</title>
        <authorList>
            <person name="Buettner E."/>
        </authorList>
    </citation>
    <scope>NUCLEOTIDE SEQUENCE</scope>
    <source>
        <strain evidence="2">MP-N11</strain>
    </source>
</reference>
<feature type="region of interest" description="Disordered" evidence="1">
    <location>
        <begin position="208"/>
        <end position="245"/>
    </location>
</feature>
<evidence type="ECO:0000313" key="2">
    <source>
        <dbReference type="EMBL" id="KAJ3510395.1"/>
    </source>
</evidence>
<proteinExistence type="predicted"/>
<evidence type="ECO:0000256" key="1">
    <source>
        <dbReference type="SAM" id="MobiDB-lite"/>
    </source>
</evidence>
<dbReference type="OrthoDB" id="3193844at2759"/>
<dbReference type="Proteomes" id="UP001148786">
    <property type="component" value="Unassembled WGS sequence"/>
</dbReference>
<organism evidence="2 3">
    <name type="scientific">Agrocybe chaxingu</name>
    <dbReference type="NCBI Taxonomy" id="84603"/>
    <lineage>
        <taxon>Eukaryota</taxon>
        <taxon>Fungi</taxon>
        <taxon>Dikarya</taxon>
        <taxon>Basidiomycota</taxon>
        <taxon>Agaricomycotina</taxon>
        <taxon>Agaricomycetes</taxon>
        <taxon>Agaricomycetidae</taxon>
        <taxon>Agaricales</taxon>
        <taxon>Agaricineae</taxon>
        <taxon>Strophariaceae</taxon>
        <taxon>Agrocybe</taxon>
    </lineage>
</organism>
<name>A0A9W8K3K4_9AGAR</name>
<protein>
    <recommendedName>
        <fullName evidence="4">BTB domain-containing protein</fullName>
    </recommendedName>
</protein>
<dbReference type="AlphaFoldDB" id="A0A9W8K3K4"/>
<accession>A0A9W8K3K4</accession>
<evidence type="ECO:0000313" key="3">
    <source>
        <dbReference type="Proteomes" id="UP001148786"/>
    </source>
</evidence>
<dbReference type="EMBL" id="JANKHO010000402">
    <property type="protein sequence ID" value="KAJ3510395.1"/>
    <property type="molecule type" value="Genomic_DNA"/>
</dbReference>
<keyword evidence="3" id="KW-1185">Reference proteome</keyword>
<comment type="caution">
    <text evidence="2">The sequence shown here is derived from an EMBL/GenBank/DDBJ whole genome shotgun (WGS) entry which is preliminary data.</text>
</comment>
<sequence>MVEGIHVIEDVLFRVPQYQLVRHSETLADMFNVPQGDGVDAPVEGRSKEHPICFEGISIADFRNFLRPLFPYYSWRSTELNTEEWLSILKLSTMWYCLALRQSAVEALTSLLDDPMQKILFGREYFVVQWVQDGYRALVLRHETISDEEITEEGLGYPAGTKLLRMREQYWRSNSERGTAWLKTTASIDEHIKHVFKVELDGIRVAQTGMSDNTESERSKGSLELVSPTEAVTPSLTPDSLDRKEPDIVAMDDPDYYIQGEFVVFQLPLRQRAEVFASMFMCPQPLGPGGEGSTSSSGNPIFLPYTTVSDFKNFLKALYPRSFDVLLSLSKEEWFSVLTLSNQWYFRRMRAVAIAELNTMTGFSSIEKITLGRNLKVASWVVQGFLELILRAVEVGISDDEAKKISLMTTIDLLRIRESKAAGKVSSTTSSIVAMIETKFKEELGFIRAEEQGYGKVFEDIAGNEERNENIKKKKKRLI</sequence>